<dbReference type="SUPFAM" id="SSF160424">
    <property type="entry name" value="BH3703-like"/>
    <property type="match status" value="1"/>
</dbReference>
<dbReference type="EMBL" id="AGDZ01000013">
    <property type="protein sequence ID" value="EMB26737.1"/>
    <property type="molecule type" value="Genomic_DNA"/>
</dbReference>
<dbReference type="AlphaFoldDB" id="M2BNT4"/>
<dbReference type="PATRIC" id="fig|999437.3.peg.392"/>
<dbReference type="HOGENOM" id="CLU_1786048_0_0_12"/>
<dbReference type="RefSeq" id="WP_010693345.1">
    <property type="nucleotide sequence ID" value="NZ_KB442453.1"/>
</dbReference>
<evidence type="ECO:0008006" key="3">
    <source>
        <dbReference type="Google" id="ProtNLM"/>
    </source>
</evidence>
<dbReference type="Gene3D" id="3.30.500.20">
    <property type="entry name" value="BH3703-like domains"/>
    <property type="match status" value="1"/>
</dbReference>
<name>M2BNT4_TREDN</name>
<dbReference type="OrthoDB" id="1494656at2"/>
<evidence type="ECO:0000313" key="1">
    <source>
        <dbReference type="EMBL" id="EMB26737.1"/>
    </source>
</evidence>
<dbReference type="InterPro" id="IPR006728">
    <property type="entry name" value="YezG-like"/>
</dbReference>
<sequence length="145" mass="17189">MEDVDLIIKKIAKISHDNLPIKKGWERYEIDVCTLSKYTELEASYYLKDGKAISFNPEYENSAGIEDDLTFVFLKLRDEMYKLSPDEGAWFSCKFIFFSSGDFKTVFNYDDKPDFEYTPSKEQYIEELKKYPRKNTPNWLNKIVN</sequence>
<organism evidence="1 2">
    <name type="scientific">Treponema denticola SP33</name>
    <dbReference type="NCBI Taxonomy" id="999437"/>
    <lineage>
        <taxon>Bacteria</taxon>
        <taxon>Pseudomonadati</taxon>
        <taxon>Spirochaetota</taxon>
        <taxon>Spirochaetia</taxon>
        <taxon>Spirochaetales</taxon>
        <taxon>Treponemataceae</taxon>
        <taxon>Treponema</taxon>
    </lineage>
</organism>
<dbReference type="Proteomes" id="UP000016183">
    <property type="component" value="Unassembled WGS sequence"/>
</dbReference>
<protein>
    <recommendedName>
        <fullName evidence="3">DUF600 domain-containing protein</fullName>
    </recommendedName>
</protein>
<dbReference type="InterPro" id="IPR036170">
    <property type="entry name" value="YezG-like_sf"/>
</dbReference>
<proteinExistence type="predicted"/>
<reference evidence="1 2" key="1">
    <citation type="submission" date="2012-01" db="EMBL/GenBank/DDBJ databases">
        <title>The Genome Sequence of Treponema denticola SP33.</title>
        <authorList>
            <consortium name="The Broad Institute Genome Sequencing Platform"/>
            <person name="Earl A."/>
            <person name="Ward D."/>
            <person name="Feldgarden M."/>
            <person name="Gevers D."/>
            <person name="Blanton J.M."/>
            <person name="Fenno C.J."/>
            <person name="Baranova O.V."/>
            <person name="Mathney J."/>
            <person name="Dewhirst F.E."/>
            <person name="Izard J."/>
            <person name="Young S.K."/>
            <person name="Zeng Q."/>
            <person name="Gargeya S."/>
            <person name="Fitzgerald M."/>
            <person name="Haas B."/>
            <person name="Abouelleil A."/>
            <person name="Alvarado L."/>
            <person name="Arachchi H.M."/>
            <person name="Berlin A."/>
            <person name="Chapman S.B."/>
            <person name="Gearin G."/>
            <person name="Goldberg J."/>
            <person name="Griggs A."/>
            <person name="Gujja S."/>
            <person name="Hansen M."/>
            <person name="Heiman D."/>
            <person name="Howarth C."/>
            <person name="Larimer J."/>
            <person name="Lui A."/>
            <person name="MacDonald P.J.P."/>
            <person name="McCowen C."/>
            <person name="Montmayeur A."/>
            <person name="Murphy C."/>
            <person name="Neiman D."/>
            <person name="Pearson M."/>
            <person name="Priest M."/>
            <person name="Roberts A."/>
            <person name="Saif S."/>
            <person name="Shea T."/>
            <person name="Sisk P."/>
            <person name="Stolte C."/>
            <person name="Sykes S."/>
            <person name="Wortman J."/>
            <person name="Nusbaum C."/>
            <person name="Birren B."/>
        </authorList>
    </citation>
    <scope>NUCLEOTIDE SEQUENCE [LARGE SCALE GENOMIC DNA]</scope>
    <source>
        <strain evidence="1 2">SP33</strain>
    </source>
</reference>
<comment type="caution">
    <text evidence="1">The sequence shown here is derived from an EMBL/GenBank/DDBJ whole genome shotgun (WGS) entry which is preliminary data.</text>
</comment>
<dbReference type="Pfam" id="PF04634">
    <property type="entry name" value="YezG-like"/>
    <property type="match status" value="1"/>
</dbReference>
<gene>
    <name evidence="1" type="ORF">HMPREF9733_00392</name>
</gene>
<accession>M2BNT4</accession>
<evidence type="ECO:0000313" key="2">
    <source>
        <dbReference type="Proteomes" id="UP000016183"/>
    </source>
</evidence>